<dbReference type="Proteomes" id="UP001597201">
    <property type="component" value="Unassembled WGS sequence"/>
</dbReference>
<dbReference type="SUPFAM" id="SSF142019">
    <property type="entry name" value="Nqo1 FMN-binding domain-like"/>
    <property type="match status" value="1"/>
</dbReference>
<gene>
    <name evidence="7" type="ORF">ACFQ39_13435</name>
</gene>
<keyword evidence="2" id="KW-0004">4Fe-4S</keyword>
<evidence type="ECO:0000256" key="3">
    <source>
        <dbReference type="ARBA" id="ARBA00022723"/>
    </source>
</evidence>
<dbReference type="SMART" id="SM00928">
    <property type="entry name" value="NADH_4Fe-4S"/>
    <property type="match status" value="1"/>
</dbReference>
<name>A0ABW3Y5S6_9FLAO</name>
<dbReference type="RefSeq" id="WP_377179779.1">
    <property type="nucleotide sequence ID" value="NZ_JBHTMY010000003.1"/>
</dbReference>
<evidence type="ECO:0000256" key="1">
    <source>
        <dbReference type="ARBA" id="ARBA00007523"/>
    </source>
</evidence>
<dbReference type="InterPro" id="IPR037207">
    <property type="entry name" value="Nuop51_4Fe4S-bd_sf"/>
</dbReference>
<dbReference type="InterPro" id="IPR037225">
    <property type="entry name" value="Nuo51_FMN-bd_sf"/>
</dbReference>
<dbReference type="SUPFAM" id="SSF140490">
    <property type="entry name" value="Nqo1C-terminal domain-like"/>
    <property type="match status" value="1"/>
</dbReference>
<protein>
    <submittedName>
        <fullName evidence="7">NuoF family protein</fullName>
    </submittedName>
</protein>
<dbReference type="Gene3D" id="3.10.20.600">
    <property type="match status" value="1"/>
</dbReference>
<dbReference type="PANTHER" id="PTHR43578:SF3">
    <property type="entry name" value="NADH-QUINONE OXIDOREDUCTASE SUBUNIT F"/>
    <property type="match status" value="1"/>
</dbReference>
<dbReference type="InterPro" id="IPR019575">
    <property type="entry name" value="Nuop51_4Fe4S-bd"/>
</dbReference>
<keyword evidence="3" id="KW-0479">Metal-binding</keyword>
<organism evidence="7 8">
    <name type="scientific">Namhaeicola litoreus</name>
    <dbReference type="NCBI Taxonomy" id="1052145"/>
    <lineage>
        <taxon>Bacteria</taxon>
        <taxon>Pseudomonadati</taxon>
        <taxon>Bacteroidota</taxon>
        <taxon>Flavobacteriia</taxon>
        <taxon>Flavobacteriales</taxon>
        <taxon>Flavobacteriaceae</taxon>
        <taxon>Namhaeicola</taxon>
    </lineage>
</organism>
<evidence type="ECO:0000256" key="2">
    <source>
        <dbReference type="ARBA" id="ARBA00022485"/>
    </source>
</evidence>
<proteinExistence type="inferred from homology"/>
<dbReference type="SUPFAM" id="SSF52833">
    <property type="entry name" value="Thioredoxin-like"/>
    <property type="match status" value="1"/>
</dbReference>
<dbReference type="InterPro" id="IPR036249">
    <property type="entry name" value="Thioredoxin-like_sf"/>
</dbReference>
<reference evidence="8" key="1">
    <citation type="journal article" date="2019" name="Int. J. Syst. Evol. Microbiol.">
        <title>The Global Catalogue of Microorganisms (GCM) 10K type strain sequencing project: providing services to taxonomists for standard genome sequencing and annotation.</title>
        <authorList>
            <consortium name="The Broad Institute Genomics Platform"/>
            <consortium name="The Broad Institute Genome Sequencing Center for Infectious Disease"/>
            <person name="Wu L."/>
            <person name="Ma J."/>
        </authorList>
    </citation>
    <scope>NUCLEOTIDE SEQUENCE [LARGE SCALE GENOMIC DNA]</scope>
    <source>
        <strain evidence="8">CCUG 61485</strain>
    </source>
</reference>
<dbReference type="Gene3D" id="3.40.50.11540">
    <property type="entry name" value="NADH-ubiquinone oxidoreductase 51kDa subunit"/>
    <property type="match status" value="1"/>
</dbReference>
<keyword evidence="8" id="KW-1185">Reference proteome</keyword>
<dbReference type="CDD" id="cd02980">
    <property type="entry name" value="TRX_Fd_family"/>
    <property type="match status" value="1"/>
</dbReference>
<evidence type="ECO:0000256" key="4">
    <source>
        <dbReference type="ARBA" id="ARBA00023004"/>
    </source>
</evidence>
<sequence>MSKNLSELSGRKGIFDNLFEKMGTASKGTGTPYLSDLDQLAKEFLMGKANTYGTTSFYDFMKPENKDKKVYICNGSACLCAGTQPSVKSSLEKRFIPDEIGHMTCLGRCHENAAFYLNGKNYSAKTENEILNIVDQNSNPKTDKFHIQANKAVLTLPFMGFKTHYDSLKSLLQKGPKEVLEEIKKSGLRGRGGAGFPMGFKLEACASEQSEQKFIICNADEGDPGAYSDRFILEQRPHSLLFGMLMAGFASGAEWGIIYIRAEYPEAVEIINLAIQELRDHQLLGKNILETGFNFDLKIIKAQGAYICGEETALINSIEGQRPEVRTRPPYPTTQGLFNKPTVVNNVETLAALHFILTEGGERYKSMGTQKSSGTKLMSLDSFFKKPGIYEVEMGTSLKEVLFDMAGGFKLPVKALHIGGPLGGIVPIEKITDLTVDFESFSKAGFLLGHASVICIPKDFPMIQYLEHLFEFASFESCGKCFPCRLGTKRAHELLHKTTTSDYKISRELFDDLLSTLEQGSLCAHGGGIPLPAKNALQYFENELKNHFEN</sequence>
<dbReference type="PANTHER" id="PTHR43578">
    <property type="entry name" value="NADH-QUINONE OXIDOREDUCTASE SUBUNIT F"/>
    <property type="match status" value="1"/>
</dbReference>
<dbReference type="Pfam" id="PF10589">
    <property type="entry name" value="NADH_4Fe-4S"/>
    <property type="match status" value="1"/>
</dbReference>
<dbReference type="Pfam" id="PF01512">
    <property type="entry name" value="Complex1_51K"/>
    <property type="match status" value="1"/>
</dbReference>
<dbReference type="InterPro" id="IPR011538">
    <property type="entry name" value="Nuo51_FMN-bd"/>
</dbReference>
<comment type="caution">
    <text evidence="7">The sequence shown here is derived from an EMBL/GenBank/DDBJ whole genome shotgun (WGS) entry which is preliminary data.</text>
</comment>
<dbReference type="EMBL" id="JBHTMY010000003">
    <property type="protein sequence ID" value="MFD1316623.1"/>
    <property type="molecule type" value="Genomic_DNA"/>
</dbReference>
<dbReference type="PROSITE" id="PS00645">
    <property type="entry name" value="COMPLEX1_51K_2"/>
    <property type="match status" value="1"/>
</dbReference>
<accession>A0ABW3Y5S6</accession>
<evidence type="ECO:0000259" key="6">
    <source>
        <dbReference type="SMART" id="SM00928"/>
    </source>
</evidence>
<dbReference type="Pfam" id="PF01257">
    <property type="entry name" value="2Fe-2S_thioredx"/>
    <property type="match status" value="1"/>
</dbReference>
<evidence type="ECO:0000313" key="7">
    <source>
        <dbReference type="EMBL" id="MFD1316623.1"/>
    </source>
</evidence>
<keyword evidence="5" id="KW-0411">Iron-sulfur</keyword>
<dbReference type="SUPFAM" id="SSF142984">
    <property type="entry name" value="Nqo1 middle domain-like"/>
    <property type="match status" value="1"/>
</dbReference>
<feature type="domain" description="NADH-ubiquinone oxidoreductase 51kDa subunit iron-sulphur binding" evidence="6">
    <location>
        <begin position="463"/>
        <end position="508"/>
    </location>
</feature>
<dbReference type="Gene3D" id="1.20.1440.230">
    <property type="entry name" value="NADH-ubiquinone oxidoreductase 51kDa subunit, iron-sulphur binding domain"/>
    <property type="match status" value="1"/>
</dbReference>
<evidence type="ECO:0000256" key="5">
    <source>
        <dbReference type="ARBA" id="ARBA00023014"/>
    </source>
</evidence>
<comment type="similarity">
    <text evidence="1">Belongs to the complex I 51 kDa subunit family.</text>
</comment>
<keyword evidence="4" id="KW-0408">Iron</keyword>
<dbReference type="InterPro" id="IPR001949">
    <property type="entry name" value="NADH-UbQ_OxRdtase_51kDa_CS"/>
</dbReference>
<evidence type="ECO:0000313" key="8">
    <source>
        <dbReference type="Proteomes" id="UP001597201"/>
    </source>
</evidence>